<evidence type="ECO:0000313" key="2">
    <source>
        <dbReference type="EMBL" id="KAE9389064.1"/>
    </source>
</evidence>
<sequence length="176" mass="19528">IYDAPLTTTFKRLKIFSLSSLALSCSFAPLIFIIESQLPFFARTCLAFMAVSTSGLSTAMIAWVTRPYVTTLRRIDPANNGGSKGIELVTAGWRLQPRILRIGELAQTFRCSSRQPLLPRYLGQRQSDRCAVRPAYSWYHRIWGKCSSGVFRVCKGVGGVVDKVEECDAASPNVDD</sequence>
<keyword evidence="3" id="KW-1185">Reference proteome</keyword>
<dbReference type="PANTHER" id="PTHR13281:SF0">
    <property type="entry name" value="TRANSMEMBRANE PROTEIN 70, MITOCHONDRIAL"/>
    <property type="match status" value="1"/>
</dbReference>
<evidence type="ECO:0000256" key="1">
    <source>
        <dbReference type="SAM" id="Phobius"/>
    </source>
</evidence>
<dbReference type="GO" id="GO:0031966">
    <property type="term" value="C:mitochondrial membrane"/>
    <property type="evidence" value="ECO:0007669"/>
    <property type="project" value="TreeGrafter"/>
</dbReference>
<dbReference type="EMBL" id="ML769713">
    <property type="protein sequence ID" value="KAE9389064.1"/>
    <property type="molecule type" value="Genomic_DNA"/>
</dbReference>
<evidence type="ECO:0000313" key="3">
    <source>
        <dbReference type="Proteomes" id="UP000799118"/>
    </source>
</evidence>
<reference evidence="2" key="1">
    <citation type="journal article" date="2019" name="Environ. Microbiol.">
        <title>Fungal ecological strategies reflected in gene transcription - a case study of two litter decomposers.</title>
        <authorList>
            <person name="Barbi F."/>
            <person name="Kohler A."/>
            <person name="Barry K."/>
            <person name="Baskaran P."/>
            <person name="Daum C."/>
            <person name="Fauchery L."/>
            <person name="Ihrmark K."/>
            <person name="Kuo A."/>
            <person name="LaButti K."/>
            <person name="Lipzen A."/>
            <person name="Morin E."/>
            <person name="Grigoriev I.V."/>
            <person name="Henrissat B."/>
            <person name="Lindahl B."/>
            <person name="Martin F."/>
        </authorList>
    </citation>
    <scope>NUCLEOTIDE SEQUENCE</scope>
    <source>
        <strain evidence="2">JB14</strain>
    </source>
</reference>
<proteinExistence type="predicted"/>
<dbReference type="GO" id="GO:0033615">
    <property type="term" value="P:mitochondrial proton-transporting ATP synthase complex assembly"/>
    <property type="evidence" value="ECO:0007669"/>
    <property type="project" value="TreeGrafter"/>
</dbReference>
<protein>
    <submittedName>
        <fullName evidence="2">Uncharacterized protein</fullName>
    </submittedName>
</protein>
<dbReference type="PANTHER" id="PTHR13281">
    <property type="entry name" value="TRANSMEMBRANE PROTEIN 70, MITOCHONDRIAL"/>
    <property type="match status" value="1"/>
</dbReference>
<name>A0A6A4GVD2_9AGAR</name>
<gene>
    <name evidence="2" type="ORF">BT96DRAFT_1071647</name>
</gene>
<keyword evidence="1" id="KW-0472">Membrane</keyword>
<accession>A0A6A4GVD2</accession>
<keyword evidence="1" id="KW-1133">Transmembrane helix</keyword>
<feature type="transmembrane region" description="Helical" evidence="1">
    <location>
        <begin position="40"/>
        <end position="64"/>
    </location>
</feature>
<dbReference type="OrthoDB" id="5386199at2759"/>
<keyword evidence="1" id="KW-0812">Transmembrane</keyword>
<feature type="non-terminal residue" evidence="2">
    <location>
        <position position="1"/>
    </location>
</feature>
<organism evidence="2 3">
    <name type="scientific">Gymnopus androsaceus JB14</name>
    <dbReference type="NCBI Taxonomy" id="1447944"/>
    <lineage>
        <taxon>Eukaryota</taxon>
        <taxon>Fungi</taxon>
        <taxon>Dikarya</taxon>
        <taxon>Basidiomycota</taxon>
        <taxon>Agaricomycotina</taxon>
        <taxon>Agaricomycetes</taxon>
        <taxon>Agaricomycetidae</taxon>
        <taxon>Agaricales</taxon>
        <taxon>Marasmiineae</taxon>
        <taxon>Omphalotaceae</taxon>
        <taxon>Gymnopus</taxon>
    </lineage>
</organism>
<feature type="transmembrane region" description="Helical" evidence="1">
    <location>
        <begin position="15"/>
        <end position="34"/>
    </location>
</feature>
<dbReference type="Proteomes" id="UP000799118">
    <property type="component" value="Unassembled WGS sequence"/>
</dbReference>
<dbReference type="AlphaFoldDB" id="A0A6A4GVD2"/>
<dbReference type="InterPro" id="IPR009724">
    <property type="entry name" value="TMEM70"/>
</dbReference>